<dbReference type="PANTHER" id="PTHR24421">
    <property type="entry name" value="NITRATE/NITRITE SENSOR PROTEIN NARX-RELATED"/>
    <property type="match status" value="1"/>
</dbReference>
<evidence type="ECO:0000313" key="13">
    <source>
        <dbReference type="Proteomes" id="UP000293852"/>
    </source>
</evidence>
<evidence type="ECO:0000256" key="7">
    <source>
        <dbReference type="ARBA" id="ARBA00022840"/>
    </source>
</evidence>
<evidence type="ECO:0000256" key="9">
    <source>
        <dbReference type="SAM" id="Phobius"/>
    </source>
</evidence>
<dbReference type="InterPro" id="IPR050482">
    <property type="entry name" value="Sensor_HK_TwoCompSys"/>
</dbReference>
<evidence type="ECO:0000256" key="8">
    <source>
        <dbReference type="ARBA" id="ARBA00023012"/>
    </source>
</evidence>
<dbReference type="Proteomes" id="UP000293852">
    <property type="component" value="Unassembled WGS sequence"/>
</dbReference>
<keyword evidence="8" id="KW-0902">Two-component regulatory system</keyword>
<dbReference type="Pfam" id="PF02518">
    <property type="entry name" value="HATPase_c"/>
    <property type="match status" value="1"/>
</dbReference>
<keyword evidence="9" id="KW-1133">Transmembrane helix</keyword>
<keyword evidence="9" id="KW-0812">Transmembrane</keyword>
<accession>A0A4Q7M0Z5</accession>
<dbReference type="Gene3D" id="3.30.565.10">
    <property type="entry name" value="Histidine kinase-like ATPase, C-terminal domain"/>
    <property type="match status" value="1"/>
</dbReference>
<keyword evidence="5" id="KW-0547">Nucleotide-binding</keyword>
<gene>
    <name evidence="12" type="ORF">EV386_0269</name>
</gene>
<dbReference type="InterPro" id="IPR036890">
    <property type="entry name" value="HATPase_C_sf"/>
</dbReference>
<keyword evidence="4" id="KW-0808">Transferase</keyword>
<feature type="transmembrane region" description="Helical" evidence="9">
    <location>
        <begin position="69"/>
        <end position="88"/>
    </location>
</feature>
<evidence type="ECO:0000313" key="12">
    <source>
        <dbReference type="EMBL" id="RZS60028.1"/>
    </source>
</evidence>
<feature type="transmembrane region" description="Helical" evidence="9">
    <location>
        <begin position="100"/>
        <end position="118"/>
    </location>
</feature>
<evidence type="ECO:0000256" key="6">
    <source>
        <dbReference type="ARBA" id="ARBA00022777"/>
    </source>
</evidence>
<dbReference type="Pfam" id="PF07730">
    <property type="entry name" value="HisKA_3"/>
    <property type="match status" value="1"/>
</dbReference>
<feature type="transmembrane region" description="Helical" evidence="9">
    <location>
        <begin position="45"/>
        <end position="62"/>
    </location>
</feature>
<organism evidence="12 13">
    <name type="scientific">Xylanimonas ulmi</name>
    <dbReference type="NCBI Taxonomy" id="228973"/>
    <lineage>
        <taxon>Bacteria</taxon>
        <taxon>Bacillati</taxon>
        <taxon>Actinomycetota</taxon>
        <taxon>Actinomycetes</taxon>
        <taxon>Micrococcales</taxon>
        <taxon>Promicromonosporaceae</taxon>
        <taxon>Xylanimonas</taxon>
    </lineage>
</organism>
<dbReference type="GO" id="GO:0005524">
    <property type="term" value="F:ATP binding"/>
    <property type="evidence" value="ECO:0007669"/>
    <property type="project" value="UniProtKB-KW"/>
</dbReference>
<dbReference type="GO" id="GO:0046983">
    <property type="term" value="F:protein dimerization activity"/>
    <property type="evidence" value="ECO:0007669"/>
    <property type="project" value="InterPro"/>
</dbReference>
<dbReference type="CDD" id="cd16917">
    <property type="entry name" value="HATPase_UhpB-NarQ-NarX-like"/>
    <property type="match status" value="1"/>
</dbReference>
<dbReference type="EC" id="2.7.13.3" evidence="2"/>
<dbReference type="Gene3D" id="1.20.5.1930">
    <property type="match status" value="1"/>
</dbReference>
<evidence type="ECO:0000256" key="5">
    <source>
        <dbReference type="ARBA" id="ARBA00022741"/>
    </source>
</evidence>
<evidence type="ECO:0000259" key="11">
    <source>
        <dbReference type="Pfam" id="PF07730"/>
    </source>
</evidence>
<dbReference type="GO" id="GO:0016020">
    <property type="term" value="C:membrane"/>
    <property type="evidence" value="ECO:0007669"/>
    <property type="project" value="InterPro"/>
</dbReference>
<dbReference type="SUPFAM" id="SSF55874">
    <property type="entry name" value="ATPase domain of HSP90 chaperone/DNA topoisomerase II/histidine kinase"/>
    <property type="match status" value="1"/>
</dbReference>
<dbReference type="PANTHER" id="PTHR24421:SF10">
    <property type="entry name" value="NITRATE_NITRITE SENSOR PROTEIN NARQ"/>
    <property type="match status" value="1"/>
</dbReference>
<keyword evidence="6 12" id="KW-0418">Kinase</keyword>
<evidence type="ECO:0000256" key="2">
    <source>
        <dbReference type="ARBA" id="ARBA00012438"/>
    </source>
</evidence>
<evidence type="ECO:0000256" key="1">
    <source>
        <dbReference type="ARBA" id="ARBA00000085"/>
    </source>
</evidence>
<dbReference type="EMBL" id="SGWX01000001">
    <property type="protein sequence ID" value="RZS60028.1"/>
    <property type="molecule type" value="Genomic_DNA"/>
</dbReference>
<feature type="transmembrane region" description="Helical" evidence="9">
    <location>
        <begin position="125"/>
        <end position="143"/>
    </location>
</feature>
<dbReference type="InterPro" id="IPR011712">
    <property type="entry name" value="Sig_transdc_His_kin_sub3_dim/P"/>
</dbReference>
<feature type="transmembrane region" description="Helical" evidence="9">
    <location>
        <begin position="18"/>
        <end position="39"/>
    </location>
</feature>
<evidence type="ECO:0000256" key="3">
    <source>
        <dbReference type="ARBA" id="ARBA00022553"/>
    </source>
</evidence>
<name>A0A4Q7M0Z5_9MICO</name>
<reference evidence="12 13" key="1">
    <citation type="submission" date="2019-02" db="EMBL/GenBank/DDBJ databases">
        <title>Sequencing the genomes of 1000 actinobacteria strains.</title>
        <authorList>
            <person name="Klenk H.-P."/>
        </authorList>
    </citation>
    <scope>NUCLEOTIDE SEQUENCE [LARGE SCALE GENOMIC DNA]</scope>
    <source>
        <strain evidence="12 13">DSM 16932</strain>
    </source>
</reference>
<protein>
    <recommendedName>
        <fullName evidence="2">histidine kinase</fullName>
        <ecNumber evidence="2">2.7.13.3</ecNumber>
    </recommendedName>
</protein>
<keyword evidence="13" id="KW-1185">Reference proteome</keyword>
<keyword evidence="9" id="KW-0472">Membrane</keyword>
<keyword evidence="7" id="KW-0067">ATP-binding</keyword>
<evidence type="ECO:0000259" key="10">
    <source>
        <dbReference type="Pfam" id="PF02518"/>
    </source>
</evidence>
<dbReference type="AlphaFoldDB" id="A0A4Q7M0Z5"/>
<feature type="domain" description="Signal transduction histidine kinase subgroup 3 dimerisation and phosphoacceptor" evidence="11">
    <location>
        <begin position="194"/>
        <end position="259"/>
    </location>
</feature>
<evidence type="ECO:0000256" key="4">
    <source>
        <dbReference type="ARBA" id="ARBA00022679"/>
    </source>
</evidence>
<comment type="caution">
    <text evidence="12">The sequence shown here is derived from an EMBL/GenBank/DDBJ whole genome shotgun (WGS) entry which is preliminary data.</text>
</comment>
<dbReference type="GO" id="GO:0000155">
    <property type="term" value="F:phosphorelay sensor kinase activity"/>
    <property type="evidence" value="ECO:0007669"/>
    <property type="project" value="InterPro"/>
</dbReference>
<comment type="catalytic activity">
    <reaction evidence="1">
        <text>ATP + protein L-histidine = ADP + protein N-phospho-L-histidine.</text>
        <dbReference type="EC" id="2.7.13.3"/>
    </reaction>
</comment>
<sequence>MRDAISGPVKPVSRTRTWLTESVVLLVVLVAMLSVSWLYEGSWKAPDGLLLVFVVGAWAPLAARRPYPLVALVGTAVVECLHIVVLPVDAHGLADAVGLGAYQPVPLATSFAAWTLAARHPGLRGWAPGVVAAAALFVTGLVAGRSGLVTTDFVMLDTVVLATVVGAAQSSRRERIHRQEQARAEHARRAVVDERMRIARELHDALAHRLTLVNAQASVAEYLVEEGQPGAGAAVKDIARHTREALDELRTTVGVLREDGGETTATVEARTPSPGMGDVERLVSEFRASGARITLHLEGEPQPLTTSGDLAGYRIVQESLTNALKHAPGSDIRVHLTWRPDELEIQVVNGLRRDGRQVQGIGSRSGLIGLRERALAAGGRFDSAARDDGGFAVRAHIPTTHPGGTDER</sequence>
<dbReference type="InterPro" id="IPR003594">
    <property type="entry name" value="HATPase_dom"/>
</dbReference>
<feature type="domain" description="Histidine kinase/HSP90-like ATPase" evidence="10">
    <location>
        <begin position="313"/>
        <end position="400"/>
    </location>
</feature>
<keyword evidence="3" id="KW-0597">Phosphoprotein</keyword>
<proteinExistence type="predicted"/>